<protein>
    <submittedName>
        <fullName evidence="1">Uncharacterized protein</fullName>
    </submittedName>
</protein>
<dbReference type="Proteomes" id="UP000315995">
    <property type="component" value="Chromosome"/>
</dbReference>
<reference evidence="1 2" key="1">
    <citation type="submission" date="2019-06" db="EMBL/GenBank/DDBJ databases">
        <title>Persicimonas caeni gen. nov., sp. nov., a predatory bacterium isolated from solar saltern.</title>
        <authorList>
            <person name="Wang S."/>
        </authorList>
    </citation>
    <scope>NUCLEOTIDE SEQUENCE [LARGE SCALE GENOMIC DNA]</scope>
    <source>
        <strain evidence="1 2">YN101</strain>
    </source>
</reference>
<name>A0A4Y6Q1S9_PERCE</name>
<keyword evidence="2" id="KW-1185">Reference proteome</keyword>
<evidence type="ECO:0000313" key="2">
    <source>
        <dbReference type="Proteomes" id="UP000315995"/>
    </source>
</evidence>
<dbReference type="EMBL" id="CP041186">
    <property type="protein sequence ID" value="QDG54137.1"/>
    <property type="molecule type" value="Genomic_DNA"/>
</dbReference>
<organism evidence="1 2">
    <name type="scientific">Persicimonas caeni</name>
    <dbReference type="NCBI Taxonomy" id="2292766"/>
    <lineage>
        <taxon>Bacteria</taxon>
        <taxon>Deltaproteobacteria</taxon>
        <taxon>Bradymonadales</taxon>
        <taxon>Bradymonadaceae</taxon>
        <taxon>Persicimonas</taxon>
    </lineage>
</organism>
<accession>A0A4Y6Q1S9</accession>
<evidence type="ECO:0000313" key="1">
    <source>
        <dbReference type="EMBL" id="QDG54137.1"/>
    </source>
</evidence>
<accession>A0A5B8YDT6</accession>
<proteinExistence type="predicted"/>
<gene>
    <name evidence="1" type="ORF">FIV42_26360</name>
</gene>
<sequence length="157" mass="17400">MQVQFLFGRDVIATRDVDPTELPREREVVMLFGTDVGGHSMYYVDKVGKSYTEDNEVAALVYLRENPPETSAKKTGWVNIGKDILVNFSEVASIQVEHPATLVMFGSVGVQLARAEFDTAEKMRESMIQLTGIDPDLQPLPAKKVELTLIEGGDPNE</sequence>
<dbReference type="AlphaFoldDB" id="A0A4Y6Q1S9"/>
<dbReference type="RefSeq" id="WP_141200582.1">
    <property type="nucleotide sequence ID" value="NZ_CP041186.1"/>
</dbReference>